<dbReference type="PROSITE" id="PS51257">
    <property type="entry name" value="PROKAR_LIPOPROTEIN"/>
    <property type="match status" value="1"/>
</dbReference>
<evidence type="ECO:0000256" key="1">
    <source>
        <dbReference type="SAM" id="SignalP"/>
    </source>
</evidence>
<accession>A0A2U8FVF6</accession>
<dbReference type="AlphaFoldDB" id="A0A2U8FVF6"/>
<sequence length="139" mass="14887">MPRCSLTDAPRRAAPVLALMLSCLAAPALAQVTQLARVLPTDTLRGALVVGVPPEATLNKQPIRLAPGVRIRGSNNMLMLSGEIGGFSGKVNYRLETGTGLLKEIWVLTDTEASALWPTTPLEAASWAYDPIALRWTKP</sequence>
<evidence type="ECO:0000313" key="3">
    <source>
        <dbReference type="Proteomes" id="UP000244892"/>
    </source>
</evidence>
<reference evidence="2 3" key="1">
    <citation type="submission" date="2018-05" db="EMBL/GenBank/DDBJ databases">
        <title>complete genome sequence of Aquabacterium olei NBRC 110486.</title>
        <authorList>
            <person name="Tang B."/>
            <person name="Chang J."/>
            <person name="Zhang L."/>
            <person name="Yang H."/>
        </authorList>
    </citation>
    <scope>NUCLEOTIDE SEQUENCE [LARGE SCALE GENOMIC DNA]</scope>
    <source>
        <strain evidence="2 3">NBRC 110486</strain>
    </source>
</reference>
<dbReference type="OrthoDB" id="7019622at2"/>
<name>A0A2U8FVF6_9BURK</name>
<feature type="chain" id="PRO_5015943955" evidence="1">
    <location>
        <begin position="31"/>
        <end position="139"/>
    </location>
</feature>
<keyword evidence="1" id="KW-0732">Signal</keyword>
<dbReference type="EMBL" id="CP029210">
    <property type="protein sequence ID" value="AWI55061.1"/>
    <property type="molecule type" value="Genomic_DNA"/>
</dbReference>
<dbReference type="RefSeq" id="WP_109038180.1">
    <property type="nucleotide sequence ID" value="NZ_CP029210.1"/>
</dbReference>
<protein>
    <submittedName>
        <fullName evidence="2">Uncharacterized protein</fullName>
    </submittedName>
</protein>
<gene>
    <name evidence="2" type="ORF">DEH84_02970</name>
</gene>
<dbReference type="Proteomes" id="UP000244892">
    <property type="component" value="Chromosome"/>
</dbReference>
<dbReference type="KEGG" id="aon:DEH84_02970"/>
<evidence type="ECO:0000313" key="2">
    <source>
        <dbReference type="EMBL" id="AWI55061.1"/>
    </source>
</evidence>
<organism evidence="2 3">
    <name type="scientific">Aquabacterium olei</name>
    <dbReference type="NCBI Taxonomy" id="1296669"/>
    <lineage>
        <taxon>Bacteria</taxon>
        <taxon>Pseudomonadati</taxon>
        <taxon>Pseudomonadota</taxon>
        <taxon>Betaproteobacteria</taxon>
        <taxon>Burkholderiales</taxon>
        <taxon>Aquabacterium</taxon>
    </lineage>
</organism>
<proteinExistence type="predicted"/>
<feature type="signal peptide" evidence="1">
    <location>
        <begin position="1"/>
        <end position="30"/>
    </location>
</feature>
<keyword evidence="3" id="KW-1185">Reference proteome</keyword>